<dbReference type="PROSITE" id="PS51167">
    <property type="entry name" value="CHORISMATE_MUT_1"/>
    <property type="match status" value="1"/>
</dbReference>
<keyword evidence="3" id="KW-1185">Reference proteome</keyword>
<evidence type="ECO:0000313" key="3">
    <source>
        <dbReference type="Proteomes" id="UP001156441"/>
    </source>
</evidence>
<dbReference type="InterPro" id="IPR008243">
    <property type="entry name" value="Chorismate_mutase_AroH"/>
</dbReference>
<dbReference type="EC" id="5.4.99.5" evidence="1"/>
<reference evidence="2 3" key="1">
    <citation type="submission" date="2021-02" db="EMBL/GenBank/DDBJ databases">
        <title>Actinophytocola xerophila sp. nov., isolated from soil of cotton cropping field.</title>
        <authorList>
            <person name="Huang R."/>
            <person name="Chen X."/>
            <person name="Ge X."/>
            <person name="Liu W."/>
        </authorList>
    </citation>
    <scope>NUCLEOTIDE SEQUENCE [LARGE SCALE GENOMIC DNA]</scope>
    <source>
        <strain evidence="2 3">S1-96</strain>
    </source>
</reference>
<dbReference type="EMBL" id="JAFFZE010000010">
    <property type="protein sequence ID" value="MCT2583765.1"/>
    <property type="molecule type" value="Genomic_DNA"/>
</dbReference>
<keyword evidence="1" id="KW-0028">Amino-acid biosynthesis</keyword>
<organism evidence="2 3">
    <name type="scientific">Actinophytocola gossypii</name>
    <dbReference type="NCBI Taxonomy" id="2812003"/>
    <lineage>
        <taxon>Bacteria</taxon>
        <taxon>Bacillati</taxon>
        <taxon>Actinomycetota</taxon>
        <taxon>Actinomycetes</taxon>
        <taxon>Pseudonocardiales</taxon>
        <taxon>Pseudonocardiaceae</taxon>
    </lineage>
</organism>
<comment type="caution">
    <text evidence="2">The sequence shown here is derived from an EMBL/GenBank/DDBJ whole genome shotgun (WGS) entry which is preliminary data.</text>
</comment>
<gene>
    <name evidence="2" type="ORF">JT362_11610</name>
</gene>
<name>A0ABT2J8G1_9PSEU</name>
<sequence length="40" mass="4664">MMPPRRLIRLLAHIESDRPRSAIRHVYLRDAPGPRPYLAA</sequence>
<dbReference type="Proteomes" id="UP001156441">
    <property type="component" value="Unassembled WGS sequence"/>
</dbReference>
<evidence type="ECO:0000256" key="1">
    <source>
        <dbReference type="PROSITE-ProRule" id="PRU00514"/>
    </source>
</evidence>
<proteinExistence type="predicted"/>
<keyword evidence="1" id="KW-0057">Aromatic amino acid biosynthesis</keyword>
<dbReference type="RefSeq" id="WP_260191149.1">
    <property type="nucleotide sequence ID" value="NZ_JAFFZE010000010.1"/>
</dbReference>
<evidence type="ECO:0000313" key="2">
    <source>
        <dbReference type="EMBL" id="MCT2583765.1"/>
    </source>
</evidence>
<dbReference type="Gene3D" id="3.30.1330.40">
    <property type="entry name" value="RutC-like"/>
    <property type="match status" value="1"/>
</dbReference>
<comment type="catalytic activity">
    <reaction evidence="1">
        <text>chorismate = prephenate</text>
        <dbReference type="Rhea" id="RHEA:13897"/>
        <dbReference type="ChEBI" id="CHEBI:29748"/>
        <dbReference type="ChEBI" id="CHEBI:29934"/>
        <dbReference type="EC" id="5.4.99.5"/>
    </reaction>
</comment>
<dbReference type="InterPro" id="IPR035959">
    <property type="entry name" value="RutC-like_sf"/>
</dbReference>
<protein>
    <recommendedName>
        <fullName evidence="1">chorismate mutase</fullName>
        <ecNumber evidence="1">5.4.99.5</ecNumber>
    </recommendedName>
</protein>
<dbReference type="SUPFAM" id="SSF55298">
    <property type="entry name" value="YjgF-like"/>
    <property type="match status" value="1"/>
</dbReference>
<keyword evidence="1" id="KW-0413">Isomerase</keyword>
<accession>A0ABT2J8G1</accession>